<keyword evidence="1 6" id="KW-0963">Cytoplasm</keyword>
<evidence type="ECO:0000256" key="1">
    <source>
        <dbReference type="ARBA" id="ARBA00022490"/>
    </source>
</evidence>
<comment type="caution">
    <text evidence="6">Lacks conserved residue(s) required for the propagation of feature annotation.</text>
</comment>
<evidence type="ECO:0000256" key="2">
    <source>
        <dbReference type="ARBA" id="ARBA00022552"/>
    </source>
</evidence>
<reference evidence="7 8" key="1">
    <citation type="submission" date="2019-03" db="EMBL/GenBank/DDBJ databases">
        <title>Primorskyibacter sp. SS33 isolated from sediments.</title>
        <authorList>
            <person name="Xunke S."/>
        </authorList>
    </citation>
    <scope>NUCLEOTIDE SEQUENCE [LARGE SCALE GENOMIC DNA]</scope>
    <source>
        <strain evidence="7 8">SS33</strain>
    </source>
</reference>
<dbReference type="PIRSF" id="PIRSF003078">
    <property type="entry name" value="GidB"/>
    <property type="match status" value="1"/>
</dbReference>
<comment type="subcellular location">
    <subcellularLocation>
        <location evidence="6">Cytoplasm</location>
    </subcellularLocation>
</comment>
<comment type="similarity">
    <text evidence="6">Belongs to the methyltransferase superfamily. RNA methyltransferase RsmG family.</text>
</comment>
<dbReference type="PANTHER" id="PTHR31760">
    <property type="entry name" value="S-ADENOSYL-L-METHIONINE-DEPENDENT METHYLTRANSFERASES SUPERFAMILY PROTEIN"/>
    <property type="match status" value="1"/>
</dbReference>
<dbReference type="AlphaFoldDB" id="A0A4V3B988"/>
<dbReference type="SUPFAM" id="SSF53335">
    <property type="entry name" value="S-adenosyl-L-methionine-dependent methyltransferases"/>
    <property type="match status" value="1"/>
</dbReference>
<dbReference type="Pfam" id="PF02527">
    <property type="entry name" value="GidB"/>
    <property type="match status" value="1"/>
</dbReference>
<dbReference type="Gene3D" id="3.40.50.150">
    <property type="entry name" value="Vaccinia Virus protein VP39"/>
    <property type="match status" value="1"/>
</dbReference>
<keyword evidence="2 6" id="KW-0698">rRNA processing</keyword>
<comment type="caution">
    <text evidence="7">The sequence shown here is derived from an EMBL/GenBank/DDBJ whole genome shotgun (WGS) entry which is preliminary data.</text>
</comment>
<accession>A0A4V3B988</accession>
<feature type="binding site" evidence="6">
    <location>
        <position position="127"/>
    </location>
    <ligand>
        <name>S-adenosyl-L-methionine</name>
        <dbReference type="ChEBI" id="CHEBI:59789"/>
    </ligand>
</feature>
<evidence type="ECO:0000256" key="3">
    <source>
        <dbReference type="ARBA" id="ARBA00022603"/>
    </source>
</evidence>
<organism evidence="7 8">
    <name type="scientific">Palleronia sediminis</name>
    <dbReference type="NCBI Taxonomy" id="2547833"/>
    <lineage>
        <taxon>Bacteria</taxon>
        <taxon>Pseudomonadati</taxon>
        <taxon>Pseudomonadota</taxon>
        <taxon>Alphaproteobacteria</taxon>
        <taxon>Rhodobacterales</taxon>
        <taxon>Roseobacteraceae</taxon>
        <taxon>Palleronia</taxon>
    </lineage>
</organism>
<dbReference type="GO" id="GO:0005829">
    <property type="term" value="C:cytosol"/>
    <property type="evidence" value="ECO:0007669"/>
    <property type="project" value="TreeGrafter"/>
</dbReference>
<dbReference type="GO" id="GO:0070043">
    <property type="term" value="F:rRNA (guanine-N7-)-methyltransferase activity"/>
    <property type="evidence" value="ECO:0007669"/>
    <property type="project" value="UniProtKB-UniRule"/>
</dbReference>
<dbReference type="PANTHER" id="PTHR31760:SF0">
    <property type="entry name" value="S-ADENOSYL-L-METHIONINE-DEPENDENT METHYLTRANSFERASES SUPERFAMILY PROTEIN"/>
    <property type="match status" value="1"/>
</dbReference>
<name>A0A4V3B988_9RHOB</name>
<keyword evidence="3 6" id="KW-0489">Methyltransferase</keyword>
<dbReference type="NCBIfam" id="TIGR00138">
    <property type="entry name" value="rsmG_gidB"/>
    <property type="match status" value="1"/>
</dbReference>
<comment type="catalytic activity">
    <reaction evidence="6">
        <text>guanosine(527) in 16S rRNA + S-adenosyl-L-methionine = N(7)-methylguanosine(527) in 16S rRNA + S-adenosyl-L-homocysteine</text>
        <dbReference type="Rhea" id="RHEA:42732"/>
        <dbReference type="Rhea" id="RHEA-COMP:10209"/>
        <dbReference type="Rhea" id="RHEA-COMP:10210"/>
        <dbReference type="ChEBI" id="CHEBI:57856"/>
        <dbReference type="ChEBI" id="CHEBI:59789"/>
        <dbReference type="ChEBI" id="CHEBI:74269"/>
        <dbReference type="ChEBI" id="CHEBI:74480"/>
        <dbReference type="EC" id="2.1.1.170"/>
    </reaction>
</comment>
<dbReference type="InterPro" id="IPR029063">
    <property type="entry name" value="SAM-dependent_MTases_sf"/>
</dbReference>
<evidence type="ECO:0000256" key="5">
    <source>
        <dbReference type="ARBA" id="ARBA00022691"/>
    </source>
</evidence>
<evidence type="ECO:0000256" key="6">
    <source>
        <dbReference type="HAMAP-Rule" id="MF_00074"/>
    </source>
</evidence>
<feature type="binding site" evidence="6">
    <location>
        <position position="62"/>
    </location>
    <ligand>
        <name>S-adenosyl-L-methionine</name>
        <dbReference type="ChEBI" id="CHEBI:59789"/>
    </ligand>
</feature>
<dbReference type="Proteomes" id="UP000295701">
    <property type="component" value="Unassembled WGS sequence"/>
</dbReference>
<evidence type="ECO:0000313" key="7">
    <source>
        <dbReference type="EMBL" id="TDL78319.1"/>
    </source>
</evidence>
<feature type="binding site" evidence="6">
    <location>
        <begin position="113"/>
        <end position="114"/>
    </location>
    <ligand>
        <name>S-adenosyl-L-methionine</name>
        <dbReference type="ChEBI" id="CHEBI:59789"/>
    </ligand>
</feature>
<dbReference type="OrthoDB" id="9808773at2"/>
<dbReference type="EC" id="2.1.1.170" evidence="6"/>
<dbReference type="InterPro" id="IPR003682">
    <property type="entry name" value="rRNA_ssu_MeTfrase_G"/>
</dbReference>
<dbReference type="RefSeq" id="WP_133397230.1">
    <property type="nucleotide sequence ID" value="NZ_SNAA01000012.1"/>
</dbReference>
<sequence>MTKAQVTATDREHRFAALVKQWNRTINLVARGDETELFDRHFADSRQVATLLPNWSTWCDLGSGGGFPGVLVAIYAPPSAQTTLIESDTRKSVFLRTVIRDLGLQAQVLNERIEAAAPQYPDVISARALAPLTSLLSLAERHARPDTVQVYPKGARAEAEIEDARRAWDFSIEHVPSRSDPSGTILVLRNVRRVG</sequence>
<evidence type="ECO:0000256" key="4">
    <source>
        <dbReference type="ARBA" id="ARBA00022679"/>
    </source>
</evidence>
<protein>
    <recommendedName>
        <fullName evidence="6">Ribosomal RNA small subunit methyltransferase G</fullName>
        <ecNumber evidence="6">2.1.1.170</ecNumber>
    </recommendedName>
    <alternativeName>
        <fullName evidence="6">16S rRNA 7-methylguanosine methyltransferase</fullName>
        <shortName evidence="6">16S rRNA m7G methyltransferase</shortName>
    </alternativeName>
</protein>
<dbReference type="HAMAP" id="MF_00074">
    <property type="entry name" value="16SrRNA_methyltr_G"/>
    <property type="match status" value="1"/>
</dbReference>
<keyword evidence="5 6" id="KW-0949">S-adenosyl-L-methionine</keyword>
<keyword evidence="8" id="KW-1185">Reference proteome</keyword>
<evidence type="ECO:0000313" key="8">
    <source>
        <dbReference type="Proteomes" id="UP000295701"/>
    </source>
</evidence>
<keyword evidence="4 6" id="KW-0808">Transferase</keyword>
<gene>
    <name evidence="6 7" type="primary">rsmG</name>
    <name evidence="7" type="ORF">E2L08_11500</name>
</gene>
<dbReference type="EMBL" id="SNAA01000012">
    <property type="protein sequence ID" value="TDL78319.1"/>
    <property type="molecule type" value="Genomic_DNA"/>
</dbReference>
<comment type="function">
    <text evidence="6">Specifically methylates the N7 position of guanine in position 527 of 16S rRNA.</text>
</comment>
<feature type="binding site" evidence="6">
    <location>
        <position position="67"/>
    </location>
    <ligand>
        <name>S-adenosyl-L-methionine</name>
        <dbReference type="ChEBI" id="CHEBI:59789"/>
    </ligand>
</feature>
<proteinExistence type="inferred from homology"/>